<dbReference type="EMBL" id="JWZT01003532">
    <property type="protein sequence ID" value="KII66444.1"/>
    <property type="molecule type" value="Genomic_DNA"/>
</dbReference>
<comment type="caution">
    <text evidence="1">The sequence shown here is derived from an EMBL/GenBank/DDBJ whole genome shotgun (WGS) entry which is preliminary data.</text>
</comment>
<dbReference type="Proteomes" id="UP000031668">
    <property type="component" value="Unassembled WGS sequence"/>
</dbReference>
<accession>A0A0C2ILY0</accession>
<reference evidence="1 3" key="1">
    <citation type="journal article" date="2014" name="Genome Biol. Evol.">
        <title>The genome of the myxosporean Thelohanellus kitauei shows adaptations to nutrient acquisition within its fish host.</title>
        <authorList>
            <person name="Yang Y."/>
            <person name="Xiong J."/>
            <person name="Zhou Z."/>
            <person name="Huo F."/>
            <person name="Miao W."/>
            <person name="Ran C."/>
            <person name="Liu Y."/>
            <person name="Zhang J."/>
            <person name="Feng J."/>
            <person name="Wang M."/>
            <person name="Wang M."/>
            <person name="Wang L."/>
            <person name="Yao B."/>
        </authorList>
    </citation>
    <scope>NUCLEOTIDE SEQUENCE [LARGE SCALE GENOMIC DNA]</scope>
    <source>
        <strain evidence="1">Wuqing</strain>
    </source>
</reference>
<evidence type="ECO:0000313" key="1">
    <source>
        <dbReference type="EMBL" id="KII66444.1"/>
    </source>
</evidence>
<protein>
    <submittedName>
        <fullName evidence="1">Uncharacterized protein</fullName>
    </submittedName>
</protein>
<dbReference type="AlphaFoldDB" id="A0A0C2ILY0"/>
<evidence type="ECO:0000313" key="3">
    <source>
        <dbReference type="Proteomes" id="UP000031668"/>
    </source>
</evidence>
<organism evidence="1 3">
    <name type="scientific">Thelohanellus kitauei</name>
    <name type="common">Myxosporean</name>
    <dbReference type="NCBI Taxonomy" id="669202"/>
    <lineage>
        <taxon>Eukaryota</taxon>
        <taxon>Metazoa</taxon>
        <taxon>Cnidaria</taxon>
        <taxon>Myxozoa</taxon>
        <taxon>Myxosporea</taxon>
        <taxon>Bivalvulida</taxon>
        <taxon>Platysporina</taxon>
        <taxon>Myxobolidae</taxon>
        <taxon>Thelohanellus</taxon>
    </lineage>
</organism>
<evidence type="ECO:0000313" key="2">
    <source>
        <dbReference type="EMBL" id="KII69282.1"/>
    </source>
</evidence>
<gene>
    <name evidence="1" type="ORF">RF11_02089</name>
    <name evidence="2" type="ORF">RF11_04463</name>
</gene>
<dbReference type="OrthoDB" id="10061052at2759"/>
<dbReference type="EMBL" id="JWZT01002479">
    <property type="protein sequence ID" value="KII69282.1"/>
    <property type="molecule type" value="Genomic_DNA"/>
</dbReference>
<proteinExistence type="predicted"/>
<name>A0A0C2ILY0_THEKT</name>
<sequence length="117" mass="13363">MDSIITDCSQTLGGQNIGLLRRLSDHVSAIDFNEQLIFFYCIKDLEILCKGVIDMKHVKDLHRTIMAVRCSVNVDLLDYIKELTTNLQANGICANEMFSIVRAIHLIKILFYHQPSH</sequence>
<keyword evidence="3" id="KW-1185">Reference proteome</keyword>